<keyword evidence="13" id="KW-1185">Reference proteome</keyword>
<dbReference type="InterPro" id="IPR042429">
    <property type="entry name" value="SFR1"/>
</dbReference>
<evidence type="ECO:0000313" key="13">
    <source>
        <dbReference type="Proteomes" id="UP000264820"/>
    </source>
</evidence>
<dbReference type="GO" id="GO:0003713">
    <property type="term" value="F:transcription coactivator activity"/>
    <property type="evidence" value="ECO:0007669"/>
    <property type="project" value="InterPro"/>
</dbReference>
<evidence type="ECO:0000256" key="6">
    <source>
        <dbReference type="ARBA" id="ARBA00023054"/>
    </source>
</evidence>
<dbReference type="GO" id="GO:0032798">
    <property type="term" value="C:Swi5-Sfr1 complex"/>
    <property type="evidence" value="ECO:0007669"/>
    <property type="project" value="InterPro"/>
</dbReference>
<dbReference type="OMA" id="HEYSSPC"/>
<keyword evidence="8" id="KW-0234">DNA repair</keyword>
<feature type="compositionally biased region" description="Polar residues" evidence="11">
    <location>
        <begin position="7"/>
        <end position="35"/>
    </location>
</feature>
<evidence type="ECO:0000256" key="3">
    <source>
        <dbReference type="ARBA" id="ARBA00014688"/>
    </source>
</evidence>
<dbReference type="PANTHER" id="PTHR28643:SF1">
    <property type="entry name" value="SWI5-DEPENDENT RECOMBINATION DNA REPAIR PROTEIN 1 HOMOLOG"/>
    <property type="match status" value="1"/>
</dbReference>
<evidence type="ECO:0000256" key="11">
    <source>
        <dbReference type="SAM" id="MobiDB-lite"/>
    </source>
</evidence>
<dbReference type="CTD" id="119392"/>
<dbReference type="OrthoDB" id="10051617at2759"/>
<evidence type="ECO:0000256" key="8">
    <source>
        <dbReference type="ARBA" id="ARBA00023204"/>
    </source>
</evidence>
<keyword evidence="7" id="KW-0804">Transcription</keyword>
<organism evidence="12 13">
    <name type="scientific">Hippocampus comes</name>
    <name type="common">Tiger tail seahorse</name>
    <dbReference type="NCBI Taxonomy" id="109280"/>
    <lineage>
        <taxon>Eukaryota</taxon>
        <taxon>Metazoa</taxon>
        <taxon>Chordata</taxon>
        <taxon>Craniata</taxon>
        <taxon>Vertebrata</taxon>
        <taxon>Euteleostomi</taxon>
        <taxon>Actinopterygii</taxon>
        <taxon>Neopterygii</taxon>
        <taxon>Teleostei</taxon>
        <taxon>Neoteleostei</taxon>
        <taxon>Acanthomorphata</taxon>
        <taxon>Syngnathiaria</taxon>
        <taxon>Syngnathiformes</taxon>
        <taxon>Syngnathoidei</taxon>
        <taxon>Syngnathidae</taxon>
        <taxon>Hippocampus</taxon>
    </lineage>
</organism>
<evidence type="ECO:0000256" key="1">
    <source>
        <dbReference type="ARBA" id="ARBA00004123"/>
    </source>
</evidence>
<dbReference type="GO" id="GO:0000724">
    <property type="term" value="P:double-strand break repair via homologous recombination"/>
    <property type="evidence" value="ECO:0007669"/>
    <property type="project" value="InterPro"/>
</dbReference>
<evidence type="ECO:0000256" key="7">
    <source>
        <dbReference type="ARBA" id="ARBA00023163"/>
    </source>
</evidence>
<evidence type="ECO:0000256" key="5">
    <source>
        <dbReference type="ARBA" id="ARBA00023015"/>
    </source>
</evidence>
<dbReference type="Ensembl" id="ENSHCOT00000015246.1">
    <property type="protein sequence ID" value="ENSHCOP00000009122.1"/>
    <property type="gene ID" value="ENSHCOG00000011490.1"/>
</dbReference>
<evidence type="ECO:0000256" key="9">
    <source>
        <dbReference type="ARBA" id="ARBA00023242"/>
    </source>
</evidence>
<dbReference type="KEGG" id="hcq:109528782"/>
<reference evidence="12" key="2">
    <citation type="submission" date="2025-09" db="UniProtKB">
        <authorList>
            <consortium name="Ensembl"/>
        </authorList>
    </citation>
    <scope>IDENTIFICATION</scope>
</reference>
<dbReference type="Proteomes" id="UP000264820">
    <property type="component" value="Unplaced"/>
</dbReference>
<keyword evidence="4" id="KW-0227">DNA damage</keyword>
<comment type="subcellular location">
    <subcellularLocation>
        <location evidence="1">Nucleus</location>
    </subcellularLocation>
</comment>
<feature type="region of interest" description="Disordered" evidence="11">
    <location>
        <begin position="1"/>
        <end position="36"/>
    </location>
</feature>
<dbReference type="InterPro" id="IPR018468">
    <property type="entry name" value="SFR1/Mei5"/>
</dbReference>
<keyword evidence="6" id="KW-0175">Coiled coil</keyword>
<dbReference type="GeneID" id="109528782"/>
<comment type="similarity">
    <text evidence="2">Belongs to the SFR1/MEI5 family.</text>
</comment>
<dbReference type="RefSeq" id="XP_019747300.1">
    <property type="nucleotide sequence ID" value="XM_019891741.1"/>
</dbReference>
<evidence type="ECO:0000256" key="2">
    <source>
        <dbReference type="ARBA" id="ARBA00008729"/>
    </source>
</evidence>
<accession>A0A3Q2XXJ6</accession>
<evidence type="ECO:0000256" key="10">
    <source>
        <dbReference type="ARBA" id="ARBA00033234"/>
    </source>
</evidence>
<evidence type="ECO:0000256" key="4">
    <source>
        <dbReference type="ARBA" id="ARBA00022763"/>
    </source>
</evidence>
<dbReference type="GeneTree" id="ENSGT00390000018550"/>
<evidence type="ECO:0000313" key="12">
    <source>
        <dbReference type="Ensembl" id="ENSHCOP00000009122.1"/>
    </source>
</evidence>
<dbReference type="AlphaFoldDB" id="A0A3Q2XXJ6"/>
<feature type="region of interest" description="Disordered" evidence="11">
    <location>
        <begin position="61"/>
        <end position="80"/>
    </location>
</feature>
<keyword evidence="9" id="KW-0539">Nucleus</keyword>
<reference evidence="12" key="1">
    <citation type="submission" date="2025-08" db="UniProtKB">
        <authorList>
            <consortium name="Ensembl"/>
        </authorList>
    </citation>
    <scope>IDENTIFICATION</scope>
</reference>
<keyword evidence="5" id="KW-0805">Transcription regulation</keyword>
<protein>
    <recommendedName>
        <fullName evidence="3">Swi5-dependent recombination DNA repair protein 1 homolog</fullName>
    </recommendedName>
    <alternativeName>
        <fullName evidence="10">Meiosis protein 5 homolog</fullName>
    </alternativeName>
</protein>
<sequence length="209" mass="23617">MEATPKNVLSKSVYCSPSSPCGSSETPQQKLSSSLKVRLKRTRRSFTSPFSVAKRLCVDEEDGQQVPAHSRIAGDDDDKNPPLISLSVGANYQEATPGSEKFSRRIPGPAHSHLEDLAQRRERLSKEVKVKTETLRRLRMVKMYRSKNNLAQLQILIDKWRSCAQKALRELQSDARVEGREASLSEVIDLFGLDEKMLHFNRTEEDFAS</sequence>
<dbReference type="Gene3D" id="6.10.140.1020">
    <property type="match status" value="1"/>
</dbReference>
<name>A0A3Q2XXJ6_HIPCM</name>
<proteinExistence type="inferred from homology"/>
<dbReference type="PANTHER" id="PTHR28643">
    <property type="entry name" value="SWI5-DEPENDENT RECOMBINATION DNA REPAIR PROTEIN 1 HOMOLOG"/>
    <property type="match status" value="1"/>
</dbReference>
<dbReference type="RefSeq" id="XP_019747301.1">
    <property type="nucleotide sequence ID" value="XM_019891742.1"/>
</dbReference>
<dbReference type="Pfam" id="PF10376">
    <property type="entry name" value="Mei5"/>
    <property type="match status" value="2"/>
</dbReference>